<dbReference type="EMBL" id="AP012204">
    <property type="protein sequence ID" value="BAK33599.1"/>
    <property type="molecule type" value="Genomic_DNA"/>
</dbReference>
<dbReference type="GO" id="GO:0006355">
    <property type="term" value="P:regulation of DNA-templated transcription"/>
    <property type="evidence" value="ECO:0007669"/>
    <property type="project" value="InterPro"/>
</dbReference>
<accession>F5XKA3</accession>
<gene>
    <name evidence="2" type="ordered locus">MLP_05850</name>
</gene>
<dbReference type="RefSeq" id="WP_013861488.1">
    <property type="nucleotide sequence ID" value="NC_015635.1"/>
</dbReference>
<dbReference type="eggNOG" id="COG4226">
    <property type="taxonomic scope" value="Bacteria"/>
</dbReference>
<evidence type="ECO:0000313" key="3">
    <source>
        <dbReference type="Proteomes" id="UP000007947"/>
    </source>
</evidence>
<sequence>MDLSPYLETVRQGVTGAAALGDDSTRLVAERLGGAVEASTRLALISALSDAAAQISAEIAPSSVELRLNGVDPDLVVAVAAPTAEPTLLLPAREEPGPEQAEVEDVPAADEDEPVARISLRLPASVKARVDEQADADKISTNAWLLRAVMDALGQRQASAAPKPPTPPAPPGDSGPFGPYGVFGPHGPFGPSGLFGRRNTGAHNAPEAATPSTSRGTVQGWVR</sequence>
<dbReference type="AlphaFoldDB" id="F5XKA3"/>
<dbReference type="KEGG" id="mph:MLP_05850"/>
<dbReference type="Proteomes" id="UP000007947">
    <property type="component" value="Chromosome"/>
</dbReference>
<feature type="compositionally biased region" description="Pro residues" evidence="1">
    <location>
        <begin position="162"/>
        <end position="173"/>
    </location>
</feature>
<reference evidence="2 3" key="1">
    <citation type="submission" date="2011-05" db="EMBL/GenBank/DDBJ databases">
        <title>Whole genome sequence of Microlunatus phosphovorus NM-1.</title>
        <authorList>
            <person name="Hosoyama A."/>
            <person name="Sasaki K."/>
            <person name="Harada T."/>
            <person name="Igarashi R."/>
            <person name="Kawakoshi A."/>
            <person name="Sasagawa M."/>
            <person name="Fukada J."/>
            <person name="Nakamura S."/>
            <person name="Katano Y."/>
            <person name="Hanada S."/>
            <person name="Kamagata Y."/>
            <person name="Nakamura N."/>
            <person name="Yamazaki S."/>
            <person name="Fujita N."/>
        </authorList>
    </citation>
    <scope>NUCLEOTIDE SEQUENCE [LARGE SCALE GENOMIC DNA]</scope>
    <source>
        <strain evidence="3">ATCC 700054 / DSM 10555 / JCM 9379 / NBRC 101784 / NCIMB 13414 / VKM Ac-1990 / NM-1</strain>
    </source>
</reference>
<proteinExistence type="predicted"/>
<protein>
    <recommendedName>
        <fullName evidence="4">Arc-like DNA binding domain-containing protein</fullName>
    </recommendedName>
</protein>
<evidence type="ECO:0008006" key="4">
    <source>
        <dbReference type="Google" id="ProtNLM"/>
    </source>
</evidence>
<evidence type="ECO:0000313" key="2">
    <source>
        <dbReference type="EMBL" id="BAK33599.1"/>
    </source>
</evidence>
<dbReference type="InterPro" id="IPR010985">
    <property type="entry name" value="Ribbon_hlx_hlx"/>
</dbReference>
<organism evidence="2 3">
    <name type="scientific">Microlunatus phosphovorus (strain ATCC 700054 / DSM 10555 / JCM 9379 / NBRC 101784 / NCIMB 13414 / VKM Ac-1990 / NM-1)</name>
    <dbReference type="NCBI Taxonomy" id="1032480"/>
    <lineage>
        <taxon>Bacteria</taxon>
        <taxon>Bacillati</taxon>
        <taxon>Actinomycetota</taxon>
        <taxon>Actinomycetes</taxon>
        <taxon>Propionibacteriales</taxon>
        <taxon>Propionibacteriaceae</taxon>
        <taxon>Microlunatus</taxon>
    </lineage>
</organism>
<keyword evidence="3" id="KW-1185">Reference proteome</keyword>
<dbReference type="OrthoDB" id="5193907at2"/>
<dbReference type="HOGENOM" id="CLU_1110280_0_0_11"/>
<feature type="region of interest" description="Disordered" evidence="1">
    <location>
        <begin position="155"/>
        <end position="223"/>
    </location>
</feature>
<evidence type="ECO:0000256" key="1">
    <source>
        <dbReference type="SAM" id="MobiDB-lite"/>
    </source>
</evidence>
<name>F5XKA3_MICPN</name>
<dbReference type="STRING" id="1032480.MLP_05850"/>
<dbReference type="SUPFAM" id="SSF47598">
    <property type="entry name" value="Ribbon-helix-helix"/>
    <property type="match status" value="1"/>
</dbReference>